<dbReference type="GO" id="GO:0015031">
    <property type="term" value="P:protein transport"/>
    <property type="evidence" value="ECO:0007669"/>
    <property type="project" value="UniProtKB-KW"/>
</dbReference>
<dbReference type="InterPro" id="IPR004217">
    <property type="entry name" value="Tim10-like"/>
</dbReference>
<dbReference type="FunFam" id="1.10.287.810:FF:000001">
    <property type="entry name" value="mitochondrial import inner membrane translocase subunit TIM13"/>
    <property type="match status" value="1"/>
</dbReference>
<feature type="domain" description="Tim10-like" evidence="11">
    <location>
        <begin position="12"/>
        <end position="72"/>
    </location>
</feature>
<evidence type="ECO:0000256" key="7">
    <source>
        <dbReference type="ARBA" id="ARBA00023128"/>
    </source>
</evidence>
<dbReference type="InParanoid" id="A0A0Q9WTZ6"/>
<evidence type="ECO:0000256" key="2">
    <source>
        <dbReference type="ARBA" id="ARBA00022448"/>
    </source>
</evidence>
<keyword evidence="7 10" id="KW-0496">Mitochondrion</keyword>
<evidence type="ECO:0000256" key="10">
    <source>
        <dbReference type="RuleBase" id="RU367043"/>
    </source>
</evidence>
<dbReference type="Pfam" id="PF02953">
    <property type="entry name" value="zf-Tim10_DDP"/>
    <property type="match status" value="1"/>
</dbReference>
<comment type="similarity">
    <text evidence="1 10">Belongs to the small Tim family.</text>
</comment>
<keyword evidence="3" id="KW-0479">Metal-binding</keyword>
<dbReference type="InterPro" id="IPR035427">
    <property type="entry name" value="Tim10-like_dom_sf"/>
</dbReference>
<dbReference type="KEGG" id="dwi:26529969"/>
<keyword evidence="10" id="KW-0472">Membrane</keyword>
<keyword evidence="2 10" id="KW-0813">Transport</keyword>
<evidence type="ECO:0000256" key="3">
    <source>
        <dbReference type="ARBA" id="ARBA00022723"/>
    </source>
</evidence>
<name>A0A0Q9WTZ6_DROWI</name>
<evidence type="ECO:0000256" key="6">
    <source>
        <dbReference type="ARBA" id="ARBA00023010"/>
    </source>
</evidence>
<proteinExistence type="inferred from homology"/>
<dbReference type="OrthoDB" id="7813104at2759"/>
<keyword evidence="8 10" id="KW-1015">Disulfide bond</keyword>
<dbReference type="GO" id="GO:0042719">
    <property type="term" value="C:mitochondrial intermembrane space chaperone complex"/>
    <property type="evidence" value="ECO:0007669"/>
    <property type="project" value="UniProtKB-ARBA"/>
</dbReference>
<organism evidence="12 13">
    <name type="scientific">Drosophila willistoni</name>
    <name type="common">Fruit fly</name>
    <dbReference type="NCBI Taxonomy" id="7260"/>
    <lineage>
        <taxon>Eukaryota</taxon>
        <taxon>Metazoa</taxon>
        <taxon>Ecdysozoa</taxon>
        <taxon>Arthropoda</taxon>
        <taxon>Hexapoda</taxon>
        <taxon>Insecta</taxon>
        <taxon>Pterygota</taxon>
        <taxon>Neoptera</taxon>
        <taxon>Endopterygota</taxon>
        <taxon>Diptera</taxon>
        <taxon>Brachycera</taxon>
        <taxon>Muscomorpha</taxon>
        <taxon>Ephydroidea</taxon>
        <taxon>Drosophilidae</taxon>
        <taxon>Drosophila</taxon>
        <taxon>Sophophora</taxon>
    </lineage>
</organism>
<comment type="subcellular location">
    <subcellularLocation>
        <location evidence="10">Mitochondrion inner membrane</location>
        <topology evidence="10">Peripheral membrane protein</topology>
        <orientation evidence="10">Intermembrane side</orientation>
    </subcellularLocation>
</comment>
<dbReference type="SUPFAM" id="SSF144122">
    <property type="entry name" value="Tim10-like"/>
    <property type="match status" value="1"/>
</dbReference>
<dbReference type="STRING" id="7260.A0A0Q9WTZ6"/>
<evidence type="ECO:0000256" key="9">
    <source>
        <dbReference type="ARBA" id="ARBA00023186"/>
    </source>
</evidence>
<dbReference type="Proteomes" id="UP000007798">
    <property type="component" value="Unassembled WGS sequence"/>
</dbReference>
<evidence type="ECO:0000259" key="11">
    <source>
        <dbReference type="Pfam" id="PF02953"/>
    </source>
</evidence>
<accession>A0A0Q9WTZ6</accession>
<comment type="domain">
    <text evidence="10">The twin CX3C motif contains 4 conserved Cys residues that form 2 disulfide bonds in the mitochondrial intermembrane space.</text>
</comment>
<keyword evidence="5 10" id="KW-0653">Protein transport</keyword>
<dbReference type="EMBL" id="CH964095">
    <property type="protein sequence ID" value="KRF99005.1"/>
    <property type="molecule type" value="Genomic_DNA"/>
</dbReference>
<dbReference type="GO" id="GO:0005743">
    <property type="term" value="C:mitochondrial inner membrane"/>
    <property type="evidence" value="ECO:0007669"/>
    <property type="project" value="UniProtKB-SubCell"/>
</dbReference>
<keyword evidence="10" id="KW-0999">Mitochondrion inner membrane</keyword>
<reference evidence="12 13" key="1">
    <citation type="journal article" date="2007" name="Nature">
        <title>Evolution of genes and genomes on the Drosophila phylogeny.</title>
        <authorList>
            <consortium name="Drosophila 12 Genomes Consortium"/>
            <person name="Clark A.G."/>
            <person name="Eisen M.B."/>
            <person name="Smith D.R."/>
            <person name="Bergman C.M."/>
            <person name="Oliver B."/>
            <person name="Markow T.A."/>
            <person name="Kaufman T.C."/>
            <person name="Kellis M."/>
            <person name="Gelbart W."/>
            <person name="Iyer V.N."/>
            <person name="Pollard D.A."/>
            <person name="Sackton T.B."/>
            <person name="Larracuente A.M."/>
            <person name="Singh N.D."/>
            <person name="Abad J.P."/>
            <person name="Abt D.N."/>
            <person name="Adryan B."/>
            <person name="Aguade M."/>
            <person name="Akashi H."/>
            <person name="Anderson W.W."/>
            <person name="Aquadro C.F."/>
            <person name="Ardell D.H."/>
            <person name="Arguello R."/>
            <person name="Artieri C.G."/>
            <person name="Barbash D.A."/>
            <person name="Barker D."/>
            <person name="Barsanti P."/>
            <person name="Batterham P."/>
            <person name="Batzoglou S."/>
            <person name="Begun D."/>
            <person name="Bhutkar A."/>
            <person name="Blanco E."/>
            <person name="Bosak S.A."/>
            <person name="Bradley R.K."/>
            <person name="Brand A.D."/>
            <person name="Brent M.R."/>
            <person name="Brooks A.N."/>
            <person name="Brown R.H."/>
            <person name="Butlin R.K."/>
            <person name="Caggese C."/>
            <person name="Calvi B.R."/>
            <person name="Bernardo de Carvalho A."/>
            <person name="Caspi A."/>
            <person name="Castrezana S."/>
            <person name="Celniker S.E."/>
            <person name="Chang J.L."/>
            <person name="Chapple C."/>
            <person name="Chatterji S."/>
            <person name="Chinwalla A."/>
            <person name="Civetta A."/>
            <person name="Clifton S.W."/>
            <person name="Comeron J.M."/>
            <person name="Costello J.C."/>
            <person name="Coyne J.A."/>
            <person name="Daub J."/>
            <person name="David R.G."/>
            <person name="Delcher A.L."/>
            <person name="Delehaunty K."/>
            <person name="Do C.B."/>
            <person name="Ebling H."/>
            <person name="Edwards K."/>
            <person name="Eickbush T."/>
            <person name="Evans J.D."/>
            <person name="Filipski A."/>
            <person name="Findeiss S."/>
            <person name="Freyhult E."/>
            <person name="Fulton L."/>
            <person name="Fulton R."/>
            <person name="Garcia A.C."/>
            <person name="Gardiner A."/>
            <person name="Garfield D.A."/>
            <person name="Garvin B.E."/>
            <person name="Gibson G."/>
            <person name="Gilbert D."/>
            <person name="Gnerre S."/>
            <person name="Godfrey J."/>
            <person name="Good R."/>
            <person name="Gotea V."/>
            <person name="Gravely B."/>
            <person name="Greenberg A.J."/>
            <person name="Griffiths-Jones S."/>
            <person name="Gross S."/>
            <person name="Guigo R."/>
            <person name="Gustafson E.A."/>
            <person name="Haerty W."/>
            <person name="Hahn M.W."/>
            <person name="Halligan D.L."/>
            <person name="Halpern A.L."/>
            <person name="Halter G.M."/>
            <person name="Han M.V."/>
            <person name="Heger A."/>
            <person name="Hillier L."/>
            <person name="Hinrichs A.S."/>
            <person name="Holmes I."/>
            <person name="Hoskins R.A."/>
            <person name="Hubisz M.J."/>
            <person name="Hultmark D."/>
            <person name="Huntley M.A."/>
            <person name="Jaffe D.B."/>
            <person name="Jagadeeshan S."/>
            <person name="Jeck W.R."/>
            <person name="Johnson J."/>
            <person name="Jones C.D."/>
            <person name="Jordan W.C."/>
            <person name="Karpen G.H."/>
            <person name="Kataoka E."/>
            <person name="Keightley P.D."/>
            <person name="Kheradpour P."/>
            <person name="Kirkness E.F."/>
            <person name="Koerich L.B."/>
            <person name="Kristiansen K."/>
            <person name="Kudrna D."/>
            <person name="Kulathinal R.J."/>
            <person name="Kumar S."/>
            <person name="Kwok R."/>
            <person name="Lander E."/>
            <person name="Langley C.H."/>
            <person name="Lapoint R."/>
            <person name="Lazzaro B.P."/>
            <person name="Lee S.J."/>
            <person name="Levesque L."/>
            <person name="Li R."/>
            <person name="Lin C.F."/>
            <person name="Lin M.F."/>
            <person name="Lindblad-Toh K."/>
            <person name="Llopart A."/>
            <person name="Long M."/>
            <person name="Low L."/>
            <person name="Lozovsky E."/>
            <person name="Lu J."/>
            <person name="Luo M."/>
            <person name="Machado C.A."/>
            <person name="Makalowski W."/>
            <person name="Marzo M."/>
            <person name="Matsuda M."/>
            <person name="Matzkin L."/>
            <person name="McAllister B."/>
            <person name="McBride C.S."/>
            <person name="McKernan B."/>
            <person name="McKernan K."/>
            <person name="Mendez-Lago M."/>
            <person name="Minx P."/>
            <person name="Mollenhauer M.U."/>
            <person name="Montooth K."/>
            <person name="Mount S.M."/>
            <person name="Mu X."/>
            <person name="Myers E."/>
            <person name="Negre B."/>
            <person name="Newfeld S."/>
            <person name="Nielsen R."/>
            <person name="Noor M.A."/>
            <person name="O'Grady P."/>
            <person name="Pachter L."/>
            <person name="Papaceit M."/>
            <person name="Parisi M.J."/>
            <person name="Parisi M."/>
            <person name="Parts L."/>
            <person name="Pedersen J.S."/>
            <person name="Pesole G."/>
            <person name="Phillippy A.M."/>
            <person name="Ponting C.P."/>
            <person name="Pop M."/>
            <person name="Porcelli D."/>
            <person name="Powell J.R."/>
            <person name="Prohaska S."/>
            <person name="Pruitt K."/>
            <person name="Puig M."/>
            <person name="Quesneville H."/>
            <person name="Ram K.R."/>
            <person name="Rand D."/>
            <person name="Rasmussen M.D."/>
            <person name="Reed L.K."/>
            <person name="Reenan R."/>
            <person name="Reily A."/>
            <person name="Remington K.A."/>
            <person name="Rieger T.T."/>
            <person name="Ritchie M.G."/>
            <person name="Robin C."/>
            <person name="Rogers Y.H."/>
            <person name="Rohde C."/>
            <person name="Rozas J."/>
            <person name="Rubenfield M.J."/>
            <person name="Ruiz A."/>
            <person name="Russo S."/>
            <person name="Salzberg S.L."/>
            <person name="Sanchez-Gracia A."/>
            <person name="Saranga D.J."/>
            <person name="Sato H."/>
            <person name="Schaeffer S.W."/>
            <person name="Schatz M.C."/>
            <person name="Schlenke T."/>
            <person name="Schwartz R."/>
            <person name="Segarra C."/>
            <person name="Singh R.S."/>
            <person name="Sirot L."/>
            <person name="Sirota M."/>
            <person name="Sisneros N.B."/>
            <person name="Smith C.D."/>
            <person name="Smith T.F."/>
            <person name="Spieth J."/>
            <person name="Stage D.E."/>
            <person name="Stark A."/>
            <person name="Stephan W."/>
            <person name="Strausberg R.L."/>
            <person name="Strempel S."/>
            <person name="Sturgill D."/>
            <person name="Sutton G."/>
            <person name="Sutton G.G."/>
            <person name="Tao W."/>
            <person name="Teichmann S."/>
            <person name="Tobari Y.N."/>
            <person name="Tomimura Y."/>
            <person name="Tsolas J.M."/>
            <person name="Valente V.L."/>
            <person name="Venter E."/>
            <person name="Venter J.C."/>
            <person name="Vicario S."/>
            <person name="Vieira F.G."/>
            <person name="Vilella A.J."/>
            <person name="Villasante A."/>
            <person name="Walenz B."/>
            <person name="Wang J."/>
            <person name="Wasserman M."/>
            <person name="Watts T."/>
            <person name="Wilson D."/>
            <person name="Wilson R.K."/>
            <person name="Wing R.A."/>
            <person name="Wolfner M.F."/>
            <person name="Wong A."/>
            <person name="Wong G.K."/>
            <person name="Wu C.I."/>
            <person name="Wu G."/>
            <person name="Yamamoto D."/>
            <person name="Yang H.P."/>
            <person name="Yang S.P."/>
            <person name="Yorke J.A."/>
            <person name="Yoshida K."/>
            <person name="Zdobnov E."/>
            <person name="Zhang P."/>
            <person name="Zhang Y."/>
            <person name="Zimin A.V."/>
            <person name="Baldwin J."/>
            <person name="Abdouelleil A."/>
            <person name="Abdulkadir J."/>
            <person name="Abebe A."/>
            <person name="Abera B."/>
            <person name="Abreu J."/>
            <person name="Acer S.C."/>
            <person name="Aftuck L."/>
            <person name="Alexander A."/>
            <person name="An P."/>
            <person name="Anderson E."/>
            <person name="Anderson S."/>
            <person name="Arachi H."/>
            <person name="Azer M."/>
            <person name="Bachantsang P."/>
            <person name="Barry A."/>
            <person name="Bayul T."/>
            <person name="Berlin A."/>
            <person name="Bessette D."/>
            <person name="Bloom T."/>
            <person name="Blye J."/>
            <person name="Boguslavskiy L."/>
            <person name="Bonnet C."/>
            <person name="Boukhgalter B."/>
            <person name="Bourzgui I."/>
            <person name="Brown A."/>
            <person name="Cahill P."/>
            <person name="Channer S."/>
            <person name="Cheshatsang Y."/>
            <person name="Chuda L."/>
            <person name="Citroen M."/>
            <person name="Collymore A."/>
            <person name="Cooke P."/>
            <person name="Costello M."/>
            <person name="D'Aco K."/>
            <person name="Daza R."/>
            <person name="De Haan G."/>
            <person name="DeGray S."/>
            <person name="DeMaso C."/>
            <person name="Dhargay N."/>
            <person name="Dooley K."/>
            <person name="Dooley E."/>
            <person name="Doricent M."/>
            <person name="Dorje P."/>
            <person name="Dorjee K."/>
            <person name="Dupes A."/>
            <person name="Elong R."/>
            <person name="Falk J."/>
            <person name="Farina A."/>
            <person name="Faro S."/>
            <person name="Ferguson D."/>
            <person name="Fisher S."/>
            <person name="Foley C.D."/>
            <person name="Franke A."/>
            <person name="Friedrich D."/>
            <person name="Gadbois L."/>
            <person name="Gearin G."/>
            <person name="Gearin C.R."/>
            <person name="Giannoukos G."/>
            <person name="Goode T."/>
            <person name="Graham J."/>
            <person name="Grandbois E."/>
            <person name="Grewal S."/>
            <person name="Gyaltsen K."/>
            <person name="Hafez N."/>
            <person name="Hagos B."/>
            <person name="Hall J."/>
            <person name="Henson C."/>
            <person name="Hollinger A."/>
            <person name="Honan T."/>
            <person name="Huard M.D."/>
            <person name="Hughes L."/>
            <person name="Hurhula B."/>
            <person name="Husby M.E."/>
            <person name="Kamat A."/>
            <person name="Kanga B."/>
            <person name="Kashin S."/>
            <person name="Khazanovich D."/>
            <person name="Kisner P."/>
            <person name="Lance K."/>
            <person name="Lara M."/>
            <person name="Lee W."/>
            <person name="Lennon N."/>
            <person name="Letendre F."/>
            <person name="LeVine R."/>
            <person name="Lipovsky A."/>
            <person name="Liu X."/>
            <person name="Liu J."/>
            <person name="Liu S."/>
            <person name="Lokyitsang T."/>
            <person name="Lokyitsang Y."/>
            <person name="Lubonja R."/>
            <person name="Lui A."/>
            <person name="MacDonald P."/>
            <person name="Magnisalis V."/>
            <person name="Maru K."/>
            <person name="Matthews C."/>
            <person name="McCusker W."/>
            <person name="McDonough S."/>
            <person name="Mehta T."/>
            <person name="Meldrim J."/>
            <person name="Meneus L."/>
            <person name="Mihai O."/>
            <person name="Mihalev A."/>
            <person name="Mihova T."/>
            <person name="Mittelman R."/>
            <person name="Mlenga V."/>
            <person name="Montmayeur A."/>
            <person name="Mulrain L."/>
            <person name="Navidi A."/>
            <person name="Naylor J."/>
            <person name="Negash T."/>
            <person name="Nguyen T."/>
            <person name="Nguyen N."/>
            <person name="Nicol R."/>
            <person name="Norbu C."/>
            <person name="Norbu N."/>
            <person name="Novod N."/>
            <person name="O'Neill B."/>
            <person name="Osman S."/>
            <person name="Markiewicz E."/>
            <person name="Oyono O.L."/>
            <person name="Patti C."/>
            <person name="Phunkhang P."/>
            <person name="Pierre F."/>
            <person name="Priest M."/>
            <person name="Raghuraman S."/>
            <person name="Rege F."/>
            <person name="Reyes R."/>
            <person name="Rise C."/>
            <person name="Rogov P."/>
            <person name="Ross K."/>
            <person name="Ryan E."/>
            <person name="Settipalli S."/>
            <person name="Shea T."/>
            <person name="Sherpa N."/>
            <person name="Shi L."/>
            <person name="Shih D."/>
            <person name="Sparrow T."/>
            <person name="Spaulding J."/>
            <person name="Stalker J."/>
            <person name="Stange-Thomann N."/>
            <person name="Stavropoulos S."/>
            <person name="Stone C."/>
            <person name="Strader C."/>
            <person name="Tesfaye S."/>
            <person name="Thomson T."/>
            <person name="Thoulutsang Y."/>
            <person name="Thoulutsang D."/>
            <person name="Topham K."/>
            <person name="Topping I."/>
            <person name="Tsamla T."/>
            <person name="Vassiliev H."/>
            <person name="Vo A."/>
            <person name="Wangchuk T."/>
            <person name="Wangdi T."/>
            <person name="Weiand M."/>
            <person name="Wilkinson J."/>
            <person name="Wilson A."/>
            <person name="Yadav S."/>
            <person name="Young G."/>
            <person name="Yu Q."/>
            <person name="Zembek L."/>
            <person name="Zhong D."/>
            <person name="Zimmer A."/>
            <person name="Zwirko Z."/>
            <person name="Jaffe D.B."/>
            <person name="Alvarez P."/>
            <person name="Brockman W."/>
            <person name="Butler J."/>
            <person name="Chin C."/>
            <person name="Gnerre S."/>
            <person name="Grabherr M."/>
            <person name="Kleber M."/>
            <person name="Mauceli E."/>
            <person name="MacCallum I."/>
        </authorList>
    </citation>
    <scope>NUCLEOTIDE SEQUENCE [LARGE SCALE GENOMIC DNA]</scope>
    <source>
        <strain evidence="13">Tucson 14030-0811.24</strain>
    </source>
</reference>
<protein>
    <recommendedName>
        <fullName evidence="10">Mitochondrial import inner membrane translocase subunit</fullName>
    </recommendedName>
</protein>
<evidence type="ECO:0000256" key="4">
    <source>
        <dbReference type="ARBA" id="ARBA00022833"/>
    </source>
</evidence>
<evidence type="ECO:0000313" key="13">
    <source>
        <dbReference type="Proteomes" id="UP000007798"/>
    </source>
</evidence>
<keyword evidence="6 10" id="KW-0811">Translocation</keyword>
<keyword evidence="13" id="KW-1185">Reference proteome</keyword>
<evidence type="ECO:0000313" key="12">
    <source>
        <dbReference type="EMBL" id="KRF99005.1"/>
    </source>
</evidence>
<sequence>MADVSNEEIMSQMKQQMALANAQGQLSKMTGKCFKACIAQPGTSLNASEQRCISQCVDRFMDVWDLVARTYGNRLQREEELEKPYEKTGMF</sequence>
<evidence type="ECO:0000256" key="5">
    <source>
        <dbReference type="ARBA" id="ARBA00022927"/>
    </source>
</evidence>
<keyword evidence="9 10" id="KW-0143">Chaperone</keyword>
<gene>
    <name evidence="12" type="primary">Dwil\GK27967</name>
    <name evidence="12" type="ORF">Dwil_GK27967</name>
</gene>
<comment type="subunit">
    <text evidence="10">Heterohexamer.</text>
</comment>
<keyword evidence="4" id="KW-0862">Zinc</keyword>
<dbReference type="GO" id="GO:0045039">
    <property type="term" value="P:protein insertion into mitochondrial inner membrane"/>
    <property type="evidence" value="ECO:0007669"/>
    <property type="project" value="UniProtKB-ARBA"/>
</dbReference>
<dbReference type="Gene3D" id="1.10.287.810">
    <property type="entry name" value="Mitochondrial import inner membrane translocase subunit tim13 like domains"/>
    <property type="match status" value="1"/>
</dbReference>
<dbReference type="AlphaFoldDB" id="A0A0Q9WTZ6"/>
<evidence type="ECO:0000256" key="1">
    <source>
        <dbReference type="ARBA" id="ARBA00006720"/>
    </source>
</evidence>
<evidence type="ECO:0000256" key="8">
    <source>
        <dbReference type="ARBA" id="ARBA00023157"/>
    </source>
</evidence>
<dbReference type="GO" id="GO:0046872">
    <property type="term" value="F:metal ion binding"/>
    <property type="evidence" value="ECO:0007669"/>
    <property type="project" value="UniProtKB-KW"/>
</dbReference>
<comment type="function">
    <text evidence="10">Mitochondrial intermembrane chaperone that participates in the import and insertion of some multi-pass transmembrane proteins into the mitochondrial inner membrane. Also required for the transfer of beta-barrel precursors from the TOM complex to the sorting and assembly machinery (SAM complex) of the outer membrane. Acts as a chaperone-like protein that protects the hydrophobic precursors from aggregation and guide them through the mitochondrial intermembrane space.</text>
</comment>